<evidence type="ECO:0000313" key="4">
    <source>
        <dbReference type="Proteomes" id="UP001456562"/>
    </source>
</evidence>
<organism evidence="3 4">
    <name type="scientific">Streptomyces microflavus</name>
    <name type="common">Streptomyces lipmanii</name>
    <dbReference type="NCBI Taxonomy" id="1919"/>
    <lineage>
        <taxon>Bacteria</taxon>
        <taxon>Bacillati</taxon>
        <taxon>Actinomycetota</taxon>
        <taxon>Actinomycetes</taxon>
        <taxon>Kitasatosporales</taxon>
        <taxon>Streptomycetaceae</taxon>
        <taxon>Streptomyces</taxon>
    </lineage>
</organism>
<dbReference type="Proteomes" id="UP001456562">
    <property type="component" value="Unassembled WGS sequence"/>
</dbReference>
<keyword evidence="2" id="KW-0472">Membrane</keyword>
<reference evidence="3 4" key="1">
    <citation type="submission" date="2024-01" db="EMBL/GenBank/DDBJ databases">
        <title>Metagenomic exploration of the rhizosphere soil microbial community and their significance in facilitating the development of wild simulated ginseng.</title>
        <authorList>
            <person name="Huang J."/>
        </authorList>
    </citation>
    <scope>NUCLEOTIDE SEQUENCE [LARGE SCALE GENOMIC DNA]</scope>
    <source>
        <strain evidence="3 4">WY141</strain>
    </source>
</reference>
<proteinExistence type="predicted"/>
<name>A0ABV1QFT0_STRMI</name>
<evidence type="ECO:0000256" key="1">
    <source>
        <dbReference type="SAM" id="MobiDB-lite"/>
    </source>
</evidence>
<dbReference type="EMBL" id="JBEJUE010000093">
    <property type="protein sequence ID" value="MER0430027.1"/>
    <property type="molecule type" value="Genomic_DNA"/>
</dbReference>
<evidence type="ECO:0000313" key="3">
    <source>
        <dbReference type="EMBL" id="MER0430027.1"/>
    </source>
</evidence>
<accession>A0ABV1QFT0</accession>
<sequence>MTNPLQPRPKQDGRHTPNLWPVWLVAPGALLLVGAAALGLYHGAKLLLASETTGRTPVKVQDVISTTVTVLTLIGAVLAALYAYRKQLLDEGTSHRADSTQLTERYAKAAEQLGHEQ</sequence>
<keyword evidence="2" id="KW-0812">Transmembrane</keyword>
<keyword evidence="4" id="KW-1185">Reference proteome</keyword>
<feature type="transmembrane region" description="Helical" evidence="2">
    <location>
        <begin position="63"/>
        <end position="84"/>
    </location>
</feature>
<evidence type="ECO:0000256" key="2">
    <source>
        <dbReference type="SAM" id="Phobius"/>
    </source>
</evidence>
<feature type="compositionally biased region" description="Basic and acidic residues" evidence="1">
    <location>
        <begin position="105"/>
        <end position="117"/>
    </location>
</feature>
<comment type="caution">
    <text evidence="3">The sequence shown here is derived from an EMBL/GenBank/DDBJ whole genome shotgun (WGS) entry which is preliminary data.</text>
</comment>
<feature type="region of interest" description="Disordered" evidence="1">
    <location>
        <begin position="92"/>
        <end position="117"/>
    </location>
</feature>
<feature type="transmembrane region" description="Helical" evidence="2">
    <location>
        <begin position="20"/>
        <end position="43"/>
    </location>
</feature>
<protein>
    <submittedName>
        <fullName evidence="3">Uncharacterized protein</fullName>
    </submittedName>
</protein>
<feature type="non-terminal residue" evidence="3">
    <location>
        <position position="117"/>
    </location>
</feature>
<keyword evidence="2" id="KW-1133">Transmembrane helix</keyword>
<gene>
    <name evidence="3" type="ORF">ABR748_38565</name>
</gene>